<dbReference type="EMBL" id="RPDH01000003">
    <property type="protein sequence ID" value="RPE05655.1"/>
    <property type="molecule type" value="Genomic_DNA"/>
</dbReference>
<organism evidence="1 2">
    <name type="scientific">Chitinophaga lutea</name>
    <dbReference type="NCBI Taxonomy" id="2488634"/>
    <lineage>
        <taxon>Bacteria</taxon>
        <taxon>Pseudomonadati</taxon>
        <taxon>Bacteroidota</taxon>
        <taxon>Chitinophagia</taxon>
        <taxon>Chitinophagales</taxon>
        <taxon>Chitinophagaceae</taxon>
        <taxon>Chitinophaga</taxon>
    </lineage>
</organism>
<evidence type="ECO:0000313" key="2">
    <source>
        <dbReference type="Proteomes" id="UP000278351"/>
    </source>
</evidence>
<sequence>MEHKHFGCEELDLAAMTDIQGGGYVNNLLTLAKGAYVLTKGFAMTLPLAGPLAVSLLTSFVDPVIEAA</sequence>
<dbReference type="RefSeq" id="WP_123849302.1">
    <property type="nucleotide sequence ID" value="NZ_RPDH01000003.1"/>
</dbReference>
<protein>
    <submittedName>
        <fullName evidence="1">Uncharacterized protein</fullName>
    </submittedName>
</protein>
<reference evidence="1 2" key="1">
    <citation type="submission" date="2018-11" db="EMBL/GenBank/DDBJ databases">
        <title>Chitinophaga lutea sp.nov., isolate from arsenic contaminated soil.</title>
        <authorList>
            <person name="Zong Y."/>
        </authorList>
    </citation>
    <scope>NUCLEOTIDE SEQUENCE [LARGE SCALE GENOMIC DNA]</scope>
    <source>
        <strain evidence="1 2">ZY74</strain>
    </source>
</reference>
<keyword evidence="2" id="KW-1185">Reference proteome</keyword>
<name>A0A3N4PC20_9BACT</name>
<dbReference type="Proteomes" id="UP000278351">
    <property type="component" value="Unassembled WGS sequence"/>
</dbReference>
<comment type="caution">
    <text evidence="1">The sequence shown here is derived from an EMBL/GenBank/DDBJ whole genome shotgun (WGS) entry which is preliminary data.</text>
</comment>
<dbReference type="OrthoDB" id="677534at2"/>
<accession>A0A3N4PC20</accession>
<gene>
    <name evidence="1" type="ORF">EGT74_25100</name>
</gene>
<evidence type="ECO:0000313" key="1">
    <source>
        <dbReference type="EMBL" id="RPE05655.1"/>
    </source>
</evidence>
<dbReference type="AlphaFoldDB" id="A0A3N4PC20"/>
<proteinExistence type="predicted"/>